<organism evidence="2 3">
    <name type="scientific">Solirubrobacter pauli</name>
    <dbReference type="NCBI Taxonomy" id="166793"/>
    <lineage>
        <taxon>Bacteria</taxon>
        <taxon>Bacillati</taxon>
        <taxon>Actinomycetota</taxon>
        <taxon>Thermoleophilia</taxon>
        <taxon>Solirubrobacterales</taxon>
        <taxon>Solirubrobacteraceae</taxon>
        <taxon>Solirubrobacter</taxon>
    </lineage>
</organism>
<comment type="caution">
    <text evidence="2">The sequence shown here is derived from an EMBL/GenBank/DDBJ whole genome shotgun (WGS) entry which is preliminary data.</text>
</comment>
<keyword evidence="1" id="KW-0812">Transmembrane</keyword>
<sequence>MTDTTYTPEVEAPNVPLMPLGDLIPYAILTALLATMLFYFVGAEEGATSVFPGMTLHEWVHDARHLLGFPCH</sequence>
<evidence type="ECO:0000256" key="1">
    <source>
        <dbReference type="SAM" id="Phobius"/>
    </source>
</evidence>
<keyword evidence="3" id="KW-1185">Reference proteome</keyword>
<dbReference type="AlphaFoldDB" id="A0A660L000"/>
<dbReference type="EMBL" id="RBIL01000002">
    <property type="protein sequence ID" value="RKQ86232.1"/>
    <property type="molecule type" value="Genomic_DNA"/>
</dbReference>
<proteinExistence type="predicted"/>
<reference evidence="2 3" key="1">
    <citation type="submission" date="2018-10" db="EMBL/GenBank/DDBJ databases">
        <title>Genomic Encyclopedia of Archaeal and Bacterial Type Strains, Phase II (KMG-II): from individual species to whole genera.</title>
        <authorList>
            <person name="Goeker M."/>
        </authorList>
    </citation>
    <scope>NUCLEOTIDE SEQUENCE [LARGE SCALE GENOMIC DNA]</scope>
    <source>
        <strain evidence="2 3">DSM 14954</strain>
    </source>
</reference>
<name>A0A660L000_9ACTN</name>
<evidence type="ECO:0000313" key="2">
    <source>
        <dbReference type="EMBL" id="RKQ86232.1"/>
    </source>
</evidence>
<gene>
    <name evidence="2" type="ORF">C8N24_4242</name>
</gene>
<accession>A0A660L000</accession>
<feature type="transmembrane region" description="Helical" evidence="1">
    <location>
        <begin position="23"/>
        <end position="41"/>
    </location>
</feature>
<keyword evidence="1" id="KW-0472">Membrane</keyword>
<dbReference type="Proteomes" id="UP000278962">
    <property type="component" value="Unassembled WGS sequence"/>
</dbReference>
<evidence type="ECO:0000313" key="3">
    <source>
        <dbReference type="Proteomes" id="UP000278962"/>
    </source>
</evidence>
<protein>
    <submittedName>
        <fullName evidence="2">Cobalt transporter subunit CbtB</fullName>
    </submittedName>
</protein>
<dbReference type="InterPro" id="IPR012667">
    <property type="entry name" value="CbtB_put"/>
</dbReference>
<dbReference type="Pfam" id="PF09489">
    <property type="entry name" value="CbtB"/>
    <property type="match status" value="1"/>
</dbReference>
<keyword evidence="1" id="KW-1133">Transmembrane helix</keyword>